<dbReference type="AlphaFoldDB" id="A0ABC8S251"/>
<comment type="caution">
    <text evidence="6">Lacks conserved residue(s) required for the propagation of feature annotation.</text>
</comment>
<protein>
    <recommendedName>
        <fullName evidence="7">Myosin motor domain-containing protein</fullName>
    </recommendedName>
</protein>
<evidence type="ECO:0000256" key="3">
    <source>
        <dbReference type="ARBA" id="ARBA00023123"/>
    </source>
</evidence>
<reference evidence="8 9" key="1">
    <citation type="submission" date="2024-02" db="EMBL/GenBank/DDBJ databases">
        <authorList>
            <person name="Vignale AGUSTIN F."/>
            <person name="Sosa J E."/>
            <person name="Modenutti C."/>
        </authorList>
    </citation>
    <scope>NUCLEOTIDE SEQUENCE [LARGE SCALE GENOMIC DNA]</scope>
</reference>
<comment type="similarity">
    <text evidence="6">Belongs to the TRAFAC class myosin-kinesin ATPase superfamily. Myosin family.</text>
</comment>
<dbReference type="PROSITE" id="PS51456">
    <property type="entry name" value="MYOSIN_MOTOR"/>
    <property type="match status" value="1"/>
</dbReference>
<dbReference type="Pfam" id="PF00063">
    <property type="entry name" value="Myosin_head"/>
    <property type="match status" value="1"/>
</dbReference>
<evidence type="ECO:0000256" key="1">
    <source>
        <dbReference type="ARBA" id="ARBA00022741"/>
    </source>
</evidence>
<evidence type="ECO:0000256" key="4">
    <source>
        <dbReference type="ARBA" id="ARBA00023175"/>
    </source>
</evidence>
<gene>
    <name evidence="8" type="ORF">ILEXP_LOCUS19462</name>
</gene>
<dbReference type="PANTHER" id="PTHR13140:SF836">
    <property type="entry name" value="MYOSIN-6"/>
    <property type="match status" value="1"/>
</dbReference>
<dbReference type="GO" id="GO:0016459">
    <property type="term" value="C:myosin complex"/>
    <property type="evidence" value="ECO:0007669"/>
    <property type="project" value="UniProtKB-KW"/>
</dbReference>
<evidence type="ECO:0000256" key="2">
    <source>
        <dbReference type="ARBA" id="ARBA00022840"/>
    </source>
</evidence>
<keyword evidence="3 6" id="KW-0518">Myosin</keyword>
<keyword evidence="9" id="KW-1185">Reference proteome</keyword>
<organism evidence="8 9">
    <name type="scientific">Ilex paraguariensis</name>
    <name type="common">yerba mate</name>
    <dbReference type="NCBI Taxonomy" id="185542"/>
    <lineage>
        <taxon>Eukaryota</taxon>
        <taxon>Viridiplantae</taxon>
        <taxon>Streptophyta</taxon>
        <taxon>Embryophyta</taxon>
        <taxon>Tracheophyta</taxon>
        <taxon>Spermatophyta</taxon>
        <taxon>Magnoliopsida</taxon>
        <taxon>eudicotyledons</taxon>
        <taxon>Gunneridae</taxon>
        <taxon>Pentapetalae</taxon>
        <taxon>asterids</taxon>
        <taxon>campanulids</taxon>
        <taxon>Aquifoliales</taxon>
        <taxon>Aquifoliaceae</taxon>
        <taxon>Ilex</taxon>
    </lineage>
</organism>
<evidence type="ECO:0000259" key="7">
    <source>
        <dbReference type="PROSITE" id="PS51456"/>
    </source>
</evidence>
<evidence type="ECO:0000313" key="8">
    <source>
        <dbReference type="EMBL" id="CAK9151308.1"/>
    </source>
</evidence>
<name>A0ABC8S251_9AQUA</name>
<evidence type="ECO:0000313" key="9">
    <source>
        <dbReference type="Proteomes" id="UP001642360"/>
    </source>
</evidence>
<sequence>MNQVVILGLTDLQRCKVENPRTFHYLNQLNCYELDGIDDSKEYIATRRAMDVVGISTEEQVFV</sequence>
<dbReference type="FunFam" id="1.10.10.820:FF:000001">
    <property type="entry name" value="Myosin heavy chain"/>
    <property type="match status" value="1"/>
</dbReference>
<comment type="caution">
    <text evidence="8">The sequence shown here is derived from an EMBL/GenBank/DDBJ whole genome shotgun (WGS) entry which is preliminary data.</text>
</comment>
<dbReference type="SUPFAM" id="SSF52540">
    <property type="entry name" value="P-loop containing nucleoside triphosphate hydrolases"/>
    <property type="match status" value="1"/>
</dbReference>
<dbReference type="PANTHER" id="PTHR13140">
    <property type="entry name" value="MYOSIN"/>
    <property type="match status" value="1"/>
</dbReference>
<dbReference type="InterPro" id="IPR027417">
    <property type="entry name" value="P-loop_NTPase"/>
</dbReference>
<keyword evidence="2" id="KW-0067">ATP-binding</keyword>
<dbReference type="Proteomes" id="UP001642360">
    <property type="component" value="Unassembled WGS sequence"/>
</dbReference>
<keyword evidence="1" id="KW-0547">Nucleotide-binding</keyword>
<evidence type="ECO:0000256" key="6">
    <source>
        <dbReference type="PROSITE-ProRule" id="PRU00782"/>
    </source>
</evidence>
<dbReference type="GO" id="GO:0003779">
    <property type="term" value="F:actin binding"/>
    <property type="evidence" value="ECO:0007669"/>
    <property type="project" value="UniProtKB-KW"/>
</dbReference>
<dbReference type="GO" id="GO:0030048">
    <property type="term" value="P:actin filament-based movement"/>
    <property type="evidence" value="ECO:0007669"/>
    <property type="project" value="UniProtKB-ARBA"/>
</dbReference>
<accession>A0ABC8S251</accession>
<dbReference type="GO" id="GO:0005524">
    <property type="term" value="F:ATP binding"/>
    <property type="evidence" value="ECO:0007669"/>
    <property type="project" value="UniProtKB-KW"/>
</dbReference>
<proteinExistence type="inferred from homology"/>
<dbReference type="InterPro" id="IPR001609">
    <property type="entry name" value="Myosin_head_motor_dom-like"/>
</dbReference>
<keyword evidence="5 6" id="KW-0009">Actin-binding</keyword>
<dbReference type="Gene3D" id="1.10.10.820">
    <property type="match status" value="1"/>
</dbReference>
<evidence type="ECO:0000256" key="5">
    <source>
        <dbReference type="ARBA" id="ARBA00023203"/>
    </source>
</evidence>
<dbReference type="EMBL" id="CAUOFW020002119">
    <property type="protein sequence ID" value="CAK9151308.1"/>
    <property type="molecule type" value="Genomic_DNA"/>
</dbReference>
<keyword evidence="4" id="KW-0505">Motor protein</keyword>
<feature type="domain" description="Myosin motor" evidence="7">
    <location>
        <begin position="1"/>
        <end position="63"/>
    </location>
</feature>